<evidence type="ECO:0000313" key="6">
    <source>
        <dbReference type="Proteomes" id="UP000233837"/>
    </source>
</evidence>
<dbReference type="GO" id="GO:0003700">
    <property type="term" value="F:DNA-binding transcription factor activity"/>
    <property type="evidence" value="ECO:0007669"/>
    <property type="project" value="InterPro"/>
</dbReference>
<dbReference type="InterPro" id="IPR040356">
    <property type="entry name" value="SPEAR"/>
</dbReference>
<keyword evidence="6" id="KW-1185">Reference proteome</keyword>
<dbReference type="EMBL" id="KZ502082">
    <property type="protein sequence ID" value="PKU83786.1"/>
    <property type="molecule type" value="Genomic_DNA"/>
</dbReference>
<organism evidence="5 6">
    <name type="scientific">Dendrobium catenatum</name>
    <dbReference type="NCBI Taxonomy" id="906689"/>
    <lineage>
        <taxon>Eukaryota</taxon>
        <taxon>Viridiplantae</taxon>
        <taxon>Streptophyta</taxon>
        <taxon>Embryophyta</taxon>
        <taxon>Tracheophyta</taxon>
        <taxon>Spermatophyta</taxon>
        <taxon>Magnoliopsida</taxon>
        <taxon>Liliopsida</taxon>
        <taxon>Asparagales</taxon>
        <taxon>Orchidaceae</taxon>
        <taxon>Epidendroideae</taxon>
        <taxon>Malaxideae</taxon>
        <taxon>Dendrobiinae</taxon>
        <taxon>Dendrobium</taxon>
    </lineage>
</organism>
<evidence type="ECO:0000256" key="4">
    <source>
        <dbReference type="SAM" id="MobiDB-lite"/>
    </source>
</evidence>
<accession>A0A2I0X7B2</accession>
<reference evidence="5 6" key="1">
    <citation type="journal article" date="2016" name="Sci. Rep.">
        <title>The Dendrobium catenatum Lindl. genome sequence provides insights into polysaccharide synthase, floral development and adaptive evolution.</title>
        <authorList>
            <person name="Zhang G.Q."/>
            <person name="Xu Q."/>
            <person name="Bian C."/>
            <person name="Tsai W.C."/>
            <person name="Yeh C.M."/>
            <person name="Liu K.W."/>
            <person name="Yoshida K."/>
            <person name="Zhang L.S."/>
            <person name="Chang S.B."/>
            <person name="Chen F."/>
            <person name="Shi Y."/>
            <person name="Su Y.Y."/>
            <person name="Zhang Y.Q."/>
            <person name="Chen L.J."/>
            <person name="Yin Y."/>
            <person name="Lin M."/>
            <person name="Huang H."/>
            <person name="Deng H."/>
            <person name="Wang Z.W."/>
            <person name="Zhu S.L."/>
            <person name="Zhao X."/>
            <person name="Deng C."/>
            <person name="Niu S.C."/>
            <person name="Huang J."/>
            <person name="Wang M."/>
            <person name="Liu G.H."/>
            <person name="Yang H.J."/>
            <person name="Xiao X.J."/>
            <person name="Hsiao Y.Y."/>
            <person name="Wu W.L."/>
            <person name="Chen Y.Y."/>
            <person name="Mitsuda N."/>
            <person name="Ohme-Takagi M."/>
            <person name="Luo Y.B."/>
            <person name="Van de Peer Y."/>
            <person name="Liu Z.J."/>
        </authorList>
    </citation>
    <scope>NUCLEOTIDE SEQUENCE [LARGE SCALE GENOMIC DNA]</scope>
    <source>
        <tissue evidence="5">The whole plant</tissue>
    </source>
</reference>
<evidence type="ECO:0000313" key="5">
    <source>
        <dbReference type="EMBL" id="PKU83786.1"/>
    </source>
</evidence>
<evidence type="ECO:0008006" key="7">
    <source>
        <dbReference type="Google" id="ProtNLM"/>
    </source>
</evidence>
<dbReference type="PANTHER" id="PTHR33388">
    <property type="entry name" value="OS01G0212500 PROTEIN"/>
    <property type="match status" value="1"/>
</dbReference>
<sequence>MGSNQHGEFGLGSGRSSSSSRRGKKTSSEKPKKPQRGLGVAQLEKIRIQSQLMDNYNMQTLHPSFHSNLIMEENMRQTLNFPSSPPSSSFSSSSSSAFGIHPNLSVLYEETGSADYRFGDPYSCTSARFLPPDSISNHSYPNHLRSVALPLFEDSVEKRIRPNNCYSAASYSHISDSSDSQELDLELRLSLK</sequence>
<gene>
    <name evidence="5" type="ORF">MA16_Dca010879</name>
</gene>
<keyword evidence="1" id="KW-0678">Repressor</keyword>
<reference evidence="5 6" key="2">
    <citation type="journal article" date="2017" name="Nature">
        <title>The Apostasia genome and the evolution of orchids.</title>
        <authorList>
            <person name="Zhang G.Q."/>
            <person name="Liu K.W."/>
            <person name="Li Z."/>
            <person name="Lohaus R."/>
            <person name="Hsiao Y.Y."/>
            <person name="Niu S.C."/>
            <person name="Wang J.Y."/>
            <person name="Lin Y.C."/>
            <person name="Xu Q."/>
            <person name="Chen L.J."/>
            <person name="Yoshida K."/>
            <person name="Fujiwara S."/>
            <person name="Wang Z.W."/>
            <person name="Zhang Y.Q."/>
            <person name="Mitsuda N."/>
            <person name="Wang M."/>
            <person name="Liu G.H."/>
            <person name="Pecoraro L."/>
            <person name="Huang H.X."/>
            <person name="Xiao X.J."/>
            <person name="Lin M."/>
            <person name="Wu X.Y."/>
            <person name="Wu W.L."/>
            <person name="Chen Y.Y."/>
            <person name="Chang S.B."/>
            <person name="Sakamoto S."/>
            <person name="Ohme-Takagi M."/>
            <person name="Yagi M."/>
            <person name="Zeng S.J."/>
            <person name="Shen C.Y."/>
            <person name="Yeh C.M."/>
            <person name="Luo Y.B."/>
            <person name="Tsai W.C."/>
            <person name="Van de Peer Y."/>
            <person name="Liu Z.J."/>
        </authorList>
    </citation>
    <scope>NUCLEOTIDE SEQUENCE [LARGE SCALE GENOMIC DNA]</scope>
    <source>
        <tissue evidence="5">The whole plant</tissue>
    </source>
</reference>
<name>A0A2I0X7B2_9ASPA</name>
<proteinExistence type="predicted"/>
<protein>
    <recommendedName>
        <fullName evidence="7">Protein SPEAR1</fullName>
    </recommendedName>
</protein>
<evidence type="ECO:0000256" key="3">
    <source>
        <dbReference type="ARBA" id="ARBA00023163"/>
    </source>
</evidence>
<feature type="region of interest" description="Disordered" evidence="4">
    <location>
        <begin position="1"/>
        <end position="41"/>
    </location>
</feature>
<dbReference type="Proteomes" id="UP000233837">
    <property type="component" value="Unassembled WGS sequence"/>
</dbReference>
<dbReference type="PANTHER" id="PTHR33388:SF18">
    <property type="entry name" value="PROTEIN SPEAR1"/>
    <property type="match status" value="1"/>
</dbReference>
<evidence type="ECO:0000256" key="1">
    <source>
        <dbReference type="ARBA" id="ARBA00022491"/>
    </source>
</evidence>
<keyword evidence="3" id="KW-0804">Transcription</keyword>
<evidence type="ECO:0000256" key="2">
    <source>
        <dbReference type="ARBA" id="ARBA00023015"/>
    </source>
</evidence>
<keyword evidence="2" id="KW-0805">Transcription regulation</keyword>
<dbReference type="AlphaFoldDB" id="A0A2I0X7B2"/>